<dbReference type="Proteomes" id="UP001206312">
    <property type="component" value="Unassembled WGS sequence"/>
</dbReference>
<comment type="caution">
    <text evidence="1">The sequence shown here is derived from an EMBL/GenBank/DDBJ whole genome shotgun (WGS) entry which is preliminary data.</text>
</comment>
<protein>
    <submittedName>
        <fullName evidence="1">Uncharacterized protein</fullName>
    </submittedName>
</protein>
<accession>A0ABT1AZS7</accession>
<name>A0ABT1AZS7_9FLAO</name>
<dbReference type="RefSeq" id="WP_252741925.1">
    <property type="nucleotide sequence ID" value="NZ_JAMXIB010000010.1"/>
</dbReference>
<reference evidence="1 2" key="1">
    <citation type="submission" date="2022-06" db="EMBL/GenBank/DDBJ databases">
        <authorList>
            <person name="Xuan X."/>
        </authorList>
    </citation>
    <scope>NUCLEOTIDE SEQUENCE [LARGE SCALE GENOMIC DNA]</scope>
    <source>
        <strain evidence="1 2">2V75</strain>
    </source>
</reference>
<sequence>MSDNTDKFSNLFINNAAGHKRSELRKSQGMESEHPFQCLDKYLTSEHEGIIFKNFDEGFEVFMQAKQDLAASMDRFQFEISLLQDHRSKYLNAVVGILLKYIEDIESNLKDGFVGFFPNELKLCLLTLIKTTLKDIFIGYHLELSNSHHSTLSKWFFLKEPVRSFVWKHFPNNERLWKLYEEYLIKPGFVSSPSLTYKKSFQTFKGLFEGKVLEDKVNWIGSKSSLYYFIRLLKDKEVIRNPKNNHWIITSEYFLLKGETLTPEDFHNQKETQNKEQRKALEYFVSHLIQ</sequence>
<evidence type="ECO:0000313" key="1">
    <source>
        <dbReference type="EMBL" id="MCO5725554.1"/>
    </source>
</evidence>
<proteinExistence type="predicted"/>
<dbReference type="EMBL" id="JAMXIB010000010">
    <property type="protein sequence ID" value="MCO5725554.1"/>
    <property type="molecule type" value="Genomic_DNA"/>
</dbReference>
<gene>
    <name evidence="1" type="ORF">NG653_11860</name>
</gene>
<evidence type="ECO:0000313" key="2">
    <source>
        <dbReference type="Proteomes" id="UP001206312"/>
    </source>
</evidence>
<organism evidence="1 2">
    <name type="scientific">Robiginitalea marina</name>
    <dbReference type="NCBI Taxonomy" id="2954105"/>
    <lineage>
        <taxon>Bacteria</taxon>
        <taxon>Pseudomonadati</taxon>
        <taxon>Bacteroidota</taxon>
        <taxon>Flavobacteriia</taxon>
        <taxon>Flavobacteriales</taxon>
        <taxon>Flavobacteriaceae</taxon>
        <taxon>Robiginitalea</taxon>
    </lineage>
</organism>
<keyword evidence="2" id="KW-1185">Reference proteome</keyword>